<evidence type="ECO:0000313" key="1">
    <source>
        <dbReference type="EMBL" id="KAI4339899.1"/>
    </source>
</evidence>
<dbReference type="EMBL" id="CM042886">
    <property type="protein sequence ID" value="KAI4339899.1"/>
    <property type="molecule type" value="Genomic_DNA"/>
</dbReference>
<protein>
    <submittedName>
        <fullName evidence="1">Uncharacterized protein</fullName>
    </submittedName>
</protein>
<proteinExistence type="predicted"/>
<keyword evidence="2" id="KW-1185">Reference proteome</keyword>
<gene>
    <name evidence="1" type="ORF">MLD38_024784</name>
</gene>
<comment type="caution">
    <text evidence="1">The sequence shown here is derived from an EMBL/GenBank/DDBJ whole genome shotgun (WGS) entry which is preliminary data.</text>
</comment>
<dbReference type="Proteomes" id="UP001057402">
    <property type="component" value="Chromosome 7"/>
</dbReference>
<reference evidence="2" key="1">
    <citation type="journal article" date="2023" name="Front. Plant Sci.">
        <title>Chromosomal-level genome assembly of Melastoma candidum provides insights into trichome evolution.</title>
        <authorList>
            <person name="Zhong Y."/>
            <person name="Wu W."/>
            <person name="Sun C."/>
            <person name="Zou P."/>
            <person name="Liu Y."/>
            <person name="Dai S."/>
            <person name="Zhou R."/>
        </authorList>
    </citation>
    <scope>NUCLEOTIDE SEQUENCE [LARGE SCALE GENOMIC DNA]</scope>
</reference>
<name>A0ACB9NTC5_9MYRT</name>
<sequence length="124" mass="13722">MTVADSNPLVIKHTAHQVIEQIRRSLPKLASAHGKIPNPFEWPKILARKKGKQPPKGKTDMSKHTWGRDGLAAKGDIGDLQSRTEREARTTDGQGRMDGRHCPVAELKGTPWEGLPEEQEDSSP</sequence>
<accession>A0ACB9NTC5</accession>
<evidence type="ECO:0000313" key="2">
    <source>
        <dbReference type="Proteomes" id="UP001057402"/>
    </source>
</evidence>
<organism evidence="1 2">
    <name type="scientific">Melastoma candidum</name>
    <dbReference type="NCBI Taxonomy" id="119954"/>
    <lineage>
        <taxon>Eukaryota</taxon>
        <taxon>Viridiplantae</taxon>
        <taxon>Streptophyta</taxon>
        <taxon>Embryophyta</taxon>
        <taxon>Tracheophyta</taxon>
        <taxon>Spermatophyta</taxon>
        <taxon>Magnoliopsida</taxon>
        <taxon>eudicotyledons</taxon>
        <taxon>Gunneridae</taxon>
        <taxon>Pentapetalae</taxon>
        <taxon>rosids</taxon>
        <taxon>malvids</taxon>
        <taxon>Myrtales</taxon>
        <taxon>Melastomataceae</taxon>
        <taxon>Melastomatoideae</taxon>
        <taxon>Melastomateae</taxon>
        <taxon>Melastoma</taxon>
    </lineage>
</organism>